<protein>
    <submittedName>
        <fullName evidence="1">Uncharacterized protein</fullName>
    </submittedName>
</protein>
<organism evidence="1 2">
    <name type="scientific">Vararia minispora EC-137</name>
    <dbReference type="NCBI Taxonomy" id="1314806"/>
    <lineage>
        <taxon>Eukaryota</taxon>
        <taxon>Fungi</taxon>
        <taxon>Dikarya</taxon>
        <taxon>Basidiomycota</taxon>
        <taxon>Agaricomycotina</taxon>
        <taxon>Agaricomycetes</taxon>
        <taxon>Russulales</taxon>
        <taxon>Lachnocladiaceae</taxon>
        <taxon>Vararia</taxon>
    </lineage>
</organism>
<keyword evidence="2" id="KW-1185">Reference proteome</keyword>
<gene>
    <name evidence="1" type="ORF">K488DRAFT_36646</name>
</gene>
<evidence type="ECO:0000313" key="1">
    <source>
        <dbReference type="EMBL" id="KAI0035051.1"/>
    </source>
</evidence>
<reference evidence="1" key="1">
    <citation type="submission" date="2021-02" db="EMBL/GenBank/DDBJ databases">
        <authorList>
            <consortium name="DOE Joint Genome Institute"/>
            <person name="Ahrendt S."/>
            <person name="Looney B.P."/>
            <person name="Miyauchi S."/>
            <person name="Morin E."/>
            <person name="Drula E."/>
            <person name="Courty P.E."/>
            <person name="Chicoki N."/>
            <person name="Fauchery L."/>
            <person name="Kohler A."/>
            <person name="Kuo A."/>
            <person name="Labutti K."/>
            <person name="Pangilinan J."/>
            <person name="Lipzen A."/>
            <person name="Riley R."/>
            <person name="Andreopoulos W."/>
            <person name="He G."/>
            <person name="Johnson J."/>
            <person name="Barry K.W."/>
            <person name="Grigoriev I.V."/>
            <person name="Nagy L."/>
            <person name="Hibbett D."/>
            <person name="Henrissat B."/>
            <person name="Matheny P.B."/>
            <person name="Labbe J."/>
            <person name="Martin F."/>
        </authorList>
    </citation>
    <scope>NUCLEOTIDE SEQUENCE</scope>
    <source>
        <strain evidence="1">EC-137</strain>
    </source>
</reference>
<feature type="non-terminal residue" evidence="1">
    <location>
        <position position="895"/>
    </location>
</feature>
<proteinExistence type="predicted"/>
<evidence type="ECO:0000313" key="2">
    <source>
        <dbReference type="Proteomes" id="UP000814128"/>
    </source>
</evidence>
<reference evidence="1" key="2">
    <citation type="journal article" date="2022" name="New Phytol.">
        <title>Evolutionary transition to the ectomycorrhizal habit in the genomes of a hyperdiverse lineage of mushroom-forming fungi.</title>
        <authorList>
            <person name="Looney B."/>
            <person name="Miyauchi S."/>
            <person name="Morin E."/>
            <person name="Drula E."/>
            <person name="Courty P.E."/>
            <person name="Kohler A."/>
            <person name="Kuo A."/>
            <person name="LaButti K."/>
            <person name="Pangilinan J."/>
            <person name="Lipzen A."/>
            <person name="Riley R."/>
            <person name="Andreopoulos W."/>
            <person name="He G."/>
            <person name="Johnson J."/>
            <person name="Nolan M."/>
            <person name="Tritt A."/>
            <person name="Barry K.W."/>
            <person name="Grigoriev I.V."/>
            <person name="Nagy L.G."/>
            <person name="Hibbett D."/>
            <person name="Henrissat B."/>
            <person name="Matheny P.B."/>
            <person name="Labbe J."/>
            <person name="Martin F.M."/>
        </authorList>
    </citation>
    <scope>NUCLEOTIDE SEQUENCE</scope>
    <source>
        <strain evidence="1">EC-137</strain>
    </source>
</reference>
<name>A0ACB8QT40_9AGAM</name>
<sequence length="895" mass="97257">MNAAAELIINDDHPLALELTSLRVAVARFQHEAHSSALKLQRHSLESALAVERAHALERENTAIREELTILRSHPDVTPHPATLQVTDLTHALRRLSDKLTQTEDTLVLRTKELANALADVARGKLEVEGAYALAAHTRAREEESKARERGLLWRVQAAEEERDLTDRVVKEYADLVRNIERKNSLPSTPPNGHARHPSTSTLSESLRDSKTSLRALLEETRAESEGLRAELARLHAEAENNVGVLEAERKAAESERAELSRLRVELDRVRADDDSAAKMVSRYMYFTQTTTNSLQTALENLKARHGASLATLEHQLAALQSILTAERRQADRLRTALDELTEQHAREAYGRRREVLLRLAVIGREDGMAEAMRRWVRRAKETLNRTPIDSARQGFTAVVDDAEQLLCLIDGVDVYPSSVAKEGLGGVARILAAENAVKTLVEELQIETEKRMRLERLLGRAEMDENGEMVSAPPPTAIHDTKNAVRPASATPQFIVGMQGEIIAESRKDRPPSLSLQPGADSVDPTLPIPASTVQSQHSIATMASTPSPRSPPDTGTEAELASDSSPHSPSTHVPTGPPSFPSSIPAVDDTSVTSETEEPLASSVNSPPPSDISHPPTPPLIALLADLATAKTRYDALQRAYRDCHLALRDLTQTLSYLTPSTNRSILQAAVQRLTDFNEDARVELEIRVVDEERVRRGYETLLTVPGAIASPEDAADVLAAVRAFVDGSEAGVARALARFEHKLEDLQHDTASVKRAVHEFPLTALADAPQEPEASQGGSWSSLAAGFFTSSRPSSPAPQTFGAVMTSPRLRRATSGTRLATDAHAAAGASPFATLGLRVPMPEHVPGMATMIERPNPRPRTMSGVYMLGLGMRSASFVGTSQGSPGRAVSHG</sequence>
<accession>A0ACB8QT40</accession>
<comment type="caution">
    <text evidence="1">The sequence shown here is derived from an EMBL/GenBank/DDBJ whole genome shotgun (WGS) entry which is preliminary data.</text>
</comment>
<dbReference type="EMBL" id="MU273490">
    <property type="protein sequence ID" value="KAI0035051.1"/>
    <property type="molecule type" value="Genomic_DNA"/>
</dbReference>
<dbReference type="Proteomes" id="UP000814128">
    <property type="component" value="Unassembled WGS sequence"/>
</dbReference>